<feature type="region of interest" description="Disordered" evidence="1">
    <location>
        <begin position="1371"/>
        <end position="1398"/>
    </location>
</feature>
<dbReference type="Gene3D" id="1.25.10.10">
    <property type="entry name" value="Leucine-rich Repeat Variant"/>
    <property type="match status" value="1"/>
</dbReference>
<dbReference type="InterPro" id="IPR011989">
    <property type="entry name" value="ARM-like"/>
</dbReference>
<dbReference type="VEuPathDB" id="AmoebaDB:NF0109020"/>
<proteinExistence type="predicted"/>
<dbReference type="OMA" id="EICYEIS"/>
<feature type="region of interest" description="Disordered" evidence="1">
    <location>
        <begin position="1191"/>
        <end position="1259"/>
    </location>
</feature>
<dbReference type="InterPro" id="IPR016024">
    <property type="entry name" value="ARM-type_fold"/>
</dbReference>
<name>A0A6A5C3D2_NAEFO</name>
<feature type="compositionally biased region" description="Low complexity" evidence="1">
    <location>
        <begin position="1373"/>
        <end position="1398"/>
    </location>
</feature>
<feature type="compositionally biased region" description="Low complexity" evidence="1">
    <location>
        <begin position="1240"/>
        <end position="1255"/>
    </location>
</feature>
<sequence length="1398" mass="157396">MKEKIIARLHLEQFIQDEVLFYSIVLYEKEIYYICICAHFVYLFKESFTSAPIPIALEQISCVNVYSDHVSKFSIVINKNLSHHQQSSSTNGSLSLTHHQNGGSILNSQNSNNHATSETSSSSSTTTTTTTSSNIQQSSSSPTHTLTLEASNRTQLIKELQIHYKTNKVLKKWQFDKDMDYDLKIVYTNYNNNNNTTNGGNSSEWTTQQQDETIKHPFQTLKLDRTHIVNTQSSVLKYIQSNHQSVRVEKVFNGYWFVLNSAELNRKVATNNTTTAGANAQGTHSLESKSSNNNNSSKAYYEVTFESKGNQSQTPSMVVPDKLTVKIIPIRNSNAPKTNIRTFAQKMISNQLLTSCADFDVLLDEEFLKERSIYKFDKTITEAYQIKVKYCFYPQLFTSKTKHSKRYDAFNLELLHDSQSPILSHDRIKHVVVCRRRFIPPYATHYQDIVFEFDYADDSSKATSQNELFNMCVQSCNPLPQCFLYDQLTIRTKLESLACDEDFYCWVQLKFGLKPELYPLKWGHEVGDHTRPEVFVKAVGDVIDCILSQPKDPSTIHDPFAVEHDLVYNVDSPVTVKNPTIQHIIQWRNKVSYYLAYYVDSIEYSNFERIVKALLHLKQLEELAKDKRIQQYKRTLILLMEYFLHLRIVNQEYDFEKPIEEKIEEIEQKTDEMHYSFFDMNQMNLAVQHQMNATINGTASSSSGGLTQFNDDILYDEAVEKHVEQLKNNQLAKQLQLIMYRQMLIGGKNNIGASSGGGGAVSSNHTSRTVCNMNTMVFLRLMKLNYFVGVLGMSPLSFVKLLSNAIHVSSMYHYETIYEICYEISSWLNKCEMDTSSRSTVAWSNNSMTHDNTDTDSTSSDVGGGDNDKSSEERKLYLQIRETLCSYTPFLHSLCSLLQYDDEGLLGVVASILEKLTYFSENVRKWFTSNDYLQFLVDHIEAFNSRTQPYLASSFLRVLRNCCNTSEKRSVITKDGELVPLVVRHILPNILSALIPESVAYSEKYPSLMNTIPFESTQREELLKSALDALLVIVQSSSENEIGGEDEDELMSELIVNETSIHTLIELLGHVVRRMMITQQVQHHSLNSHGSVNTSPVSTSLTTASSVNHNNHNNMIRIPSYLTSLLSILLALSNHEYFRGVAISIVLSGFSGSVIRGLHRNIANSQTLITLLVQILNLLMPYIPNNNNIHSGGNPSATMTQHLHRSGRRGGGSTVTEQYAQSTSSSTSNSSPIREGSSIGNGNNTPSPSFPNSPGATTTSLSLPHQTMFVEQLAQLRLNITLVLSTLLMLSSNSKALAEMKDNMLEILIREFEGKTSQLQLPTEMTNLEGSNMEASPSPATMVGSSHAISSASNIVKVITSVTTHLQNRLRNGMSSGKSGMPTSPSSSSSGSSRLRLN</sequence>
<dbReference type="VEuPathDB" id="AmoebaDB:NfTy_050410"/>
<feature type="compositionally biased region" description="Polar residues" evidence="1">
    <location>
        <begin position="101"/>
        <end position="115"/>
    </location>
</feature>
<comment type="caution">
    <text evidence="2">The sequence shown here is derived from an EMBL/GenBank/DDBJ whole genome shotgun (WGS) entry which is preliminary data.</text>
</comment>
<evidence type="ECO:0000256" key="1">
    <source>
        <dbReference type="SAM" id="MobiDB-lite"/>
    </source>
</evidence>
<reference evidence="2 3" key="1">
    <citation type="journal article" date="2019" name="Sci. Rep.">
        <title>Nanopore sequencing improves the draft genome of the human pathogenic amoeba Naegleria fowleri.</title>
        <authorList>
            <person name="Liechti N."/>
            <person name="Schurch N."/>
            <person name="Bruggmann R."/>
            <person name="Wittwer M."/>
        </authorList>
    </citation>
    <scope>NUCLEOTIDE SEQUENCE [LARGE SCALE GENOMIC DNA]</scope>
    <source>
        <strain evidence="2 3">ATCC 30894</strain>
    </source>
</reference>
<dbReference type="VEuPathDB" id="AmoebaDB:FDP41_000952"/>
<feature type="compositionally biased region" description="Low complexity" evidence="1">
    <location>
        <begin position="116"/>
        <end position="143"/>
    </location>
</feature>
<accession>A0A6A5C3D2</accession>
<feature type="compositionally biased region" description="Low complexity" evidence="1">
    <location>
        <begin position="1222"/>
        <end position="1231"/>
    </location>
</feature>
<dbReference type="GeneID" id="68108170"/>
<organism evidence="2 3">
    <name type="scientific">Naegleria fowleri</name>
    <name type="common">Brain eating amoeba</name>
    <dbReference type="NCBI Taxonomy" id="5763"/>
    <lineage>
        <taxon>Eukaryota</taxon>
        <taxon>Discoba</taxon>
        <taxon>Heterolobosea</taxon>
        <taxon>Tetramitia</taxon>
        <taxon>Eutetramitia</taxon>
        <taxon>Vahlkampfiidae</taxon>
        <taxon>Naegleria</taxon>
    </lineage>
</organism>
<protein>
    <submittedName>
        <fullName evidence="2">Uncharacterized protein</fullName>
    </submittedName>
</protein>
<dbReference type="Proteomes" id="UP000444721">
    <property type="component" value="Unassembled WGS sequence"/>
</dbReference>
<feature type="region of interest" description="Disordered" evidence="1">
    <location>
        <begin position="101"/>
        <end position="144"/>
    </location>
</feature>
<keyword evidence="3" id="KW-1185">Reference proteome</keyword>
<feature type="compositionally biased region" description="Polar residues" evidence="1">
    <location>
        <begin position="1191"/>
        <end position="1201"/>
    </location>
</feature>
<dbReference type="OrthoDB" id="10260268at2759"/>
<dbReference type="EMBL" id="VFQX01000022">
    <property type="protein sequence ID" value="KAF0979799.1"/>
    <property type="molecule type" value="Genomic_DNA"/>
</dbReference>
<feature type="region of interest" description="Disordered" evidence="1">
    <location>
        <begin position="275"/>
        <end position="295"/>
    </location>
</feature>
<dbReference type="SUPFAM" id="SSF48371">
    <property type="entry name" value="ARM repeat"/>
    <property type="match status" value="1"/>
</dbReference>
<evidence type="ECO:0000313" key="3">
    <source>
        <dbReference type="Proteomes" id="UP000444721"/>
    </source>
</evidence>
<gene>
    <name evidence="2" type="ORF">FDP41_000952</name>
</gene>
<feature type="compositionally biased region" description="Low complexity" evidence="1">
    <location>
        <begin position="844"/>
        <end position="861"/>
    </location>
</feature>
<evidence type="ECO:0000313" key="2">
    <source>
        <dbReference type="EMBL" id="KAF0979799.1"/>
    </source>
</evidence>
<dbReference type="RefSeq" id="XP_044564512.1">
    <property type="nucleotide sequence ID" value="XM_044713487.1"/>
</dbReference>
<feature type="region of interest" description="Disordered" evidence="1">
    <location>
        <begin position="844"/>
        <end position="870"/>
    </location>
</feature>